<name>A0ABX2I6D1_ANAHA</name>
<feature type="compositionally biased region" description="Basic and acidic residues" evidence="1">
    <location>
        <begin position="182"/>
        <end position="194"/>
    </location>
</feature>
<protein>
    <submittedName>
        <fullName evidence="3">Transposase</fullName>
    </submittedName>
</protein>
<feature type="region of interest" description="Disordered" evidence="1">
    <location>
        <begin position="182"/>
        <end position="204"/>
    </location>
</feature>
<accession>A0ABX2I6D1</accession>
<feature type="non-terminal residue" evidence="3">
    <location>
        <position position="204"/>
    </location>
</feature>
<sequence length="204" mass="24324">MMTKNADKKREQMMMFSMDSMVPQDHMLRLIDKAINWNFIYDLVEDKYCQNNGRPSMDPVMLVKIPFIQYLYGIKSMRQTIREIEVNVAYRWFLGLDMLDPVPHFSTFGKNYSRRFKDTDLFEQIFSKILEECMNYKLINTDEIFVDATHVKACANSKKMRKRVAHEQALWYEDELQKEINEDRQAHGKKPLKDKNKKNPPTPP</sequence>
<dbReference type="PANTHER" id="PTHR35604:SF2">
    <property type="entry name" value="TRANSPOSASE INSH FOR INSERTION SEQUENCE ELEMENT IS5A-RELATED"/>
    <property type="match status" value="1"/>
</dbReference>
<evidence type="ECO:0000256" key="1">
    <source>
        <dbReference type="SAM" id="MobiDB-lite"/>
    </source>
</evidence>
<evidence type="ECO:0000313" key="4">
    <source>
        <dbReference type="Proteomes" id="UP001644750"/>
    </source>
</evidence>
<proteinExistence type="predicted"/>
<dbReference type="Proteomes" id="UP001644750">
    <property type="component" value="Unassembled WGS sequence"/>
</dbReference>
<feature type="domain" description="Transposase InsH N-terminal" evidence="2">
    <location>
        <begin position="17"/>
        <end position="114"/>
    </location>
</feature>
<reference evidence="3 4" key="1">
    <citation type="journal article" date="2020" name="Cell Host Microbe">
        <title>Functional and Genomic Variation between Human-Derived Isolates of Lachnospiraceae Reveals Inter- and Intra-Species Diversity.</title>
        <authorList>
            <person name="Sorbara M.T."/>
            <person name="Littmann E.R."/>
            <person name="Fontana E."/>
            <person name="Moody T.U."/>
            <person name="Kohout C.E."/>
            <person name="Gjonbalaj M."/>
            <person name="Eaton V."/>
            <person name="Seok R."/>
            <person name="Leiner I.M."/>
            <person name="Pamer E.G."/>
        </authorList>
    </citation>
    <scope>NUCLEOTIDE SEQUENCE [LARGE SCALE GENOMIC DNA]</scope>
    <source>
        <strain evidence="3 4">MSK.14.57</strain>
    </source>
</reference>
<organism evidence="3 4">
    <name type="scientific">Anaerostipes hadrus</name>
    <dbReference type="NCBI Taxonomy" id="649756"/>
    <lineage>
        <taxon>Bacteria</taxon>
        <taxon>Bacillati</taxon>
        <taxon>Bacillota</taxon>
        <taxon>Clostridia</taxon>
        <taxon>Lachnospirales</taxon>
        <taxon>Lachnospiraceae</taxon>
        <taxon>Anaerostipes</taxon>
    </lineage>
</organism>
<comment type="caution">
    <text evidence="3">The sequence shown here is derived from an EMBL/GenBank/DDBJ whole genome shotgun (WGS) entry which is preliminary data.</text>
</comment>
<dbReference type="EMBL" id="JAAITB010000113">
    <property type="protein sequence ID" value="NSJ81173.1"/>
    <property type="molecule type" value="Genomic_DNA"/>
</dbReference>
<keyword evidence="4" id="KW-1185">Reference proteome</keyword>
<dbReference type="PANTHER" id="PTHR35604">
    <property type="entry name" value="TRANSPOSASE INSH FOR INSERTION SEQUENCE ELEMENT IS5A-RELATED"/>
    <property type="match status" value="1"/>
</dbReference>
<dbReference type="Pfam" id="PF05598">
    <property type="entry name" value="DUF772"/>
    <property type="match status" value="1"/>
</dbReference>
<dbReference type="InterPro" id="IPR008490">
    <property type="entry name" value="Transposase_InsH_N"/>
</dbReference>
<evidence type="ECO:0000313" key="3">
    <source>
        <dbReference type="EMBL" id="NSJ81173.1"/>
    </source>
</evidence>
<gene>
    <name evidence="3" type="ORF">G5A72_16695</name>
</gene>
<evidence type="ECO:0000259" key="2">
    <source>
        <dbReference type="Pfam" id="PF05598"/>
    </source>
</evidence>